<organism evidence="2 3">
    <name type="scientific">Vibrio tapetis subsp. tapetis</name>
    <dbReference type="NCBI Taxonomy" id="1671868"/>
    <lineage>
        <taxon>Bacteria</taxon>
        <taxon>Pseudomonadati</taxon>
        <taxon>Pseudomonadota</taxon>
        <taxon>Gammaproteobacteria</taxon>
        <taxon>Vibrionales</taxon>
        <taxon>Vibrionaceae</taxon>
        <taxon>Vibrio</taxon>
    </lineage>
</organism>
<dbReference type="EMBL" id="LT960611">
    <property type="protein sequence ID" value="SON49934.1"/>
    <property type="molecule type" value="Genomic_DNA"/>
</dbReference>
<dbReference type="AlphaFoldDB" id="A0A2N8ZDF5"/>
<dbReference type="InterPro" id="IPR014833">
    <property type="entry name" value="TnsA_N"/>
</dbReference>
<keyword evidence="2" id="KW-0255">Endonuclease</keyword>
<dbReference type="KEGG" id="vta:A1955"/>
<evidence type="ECO:0000313" key="2">
    <source>
        <dbReference type="EMBL" id="SON49934.1"/>
    </source>
</evidence>
<protein>
    <submittedName>
        <fullName evidence="2">TnsA endonuclease N-terminal domain family protein</fullName>
    </submittedName>
</protein>
<dbReference type="Pfam" id="PF08722">
    <property type="entry name" value="Tn7_TnsA-like_N"/>
    <property type="match status" value="1"/>
</dbReference>
<dbReference type="RefSeq" id="WP_102522513.1">
    <property type="nucleotide sequence ID" value="NZ_LT960611.1"/>
</dbReference>
<keyword evidence="2" id="KW-0540">Nuclease</keyword>
<keyword evidence="3" id="KW-1185">Reference proteome</keyword>
<evidence type="ECO:0000313" key="3">
    <source>
        <dbReference type="Proteomes" id="UP000235828"/>
    </source>
</evidence>
<dbReference type="Proteomes" id="UP000235828">
    <property type="component" value="Chromosome A"/>
</dbReference>
<accession>A0A2N8ZDF5</accession>
<dbReference type="GO" id="GO:0003676">
    <property type="term" value="F:nucleic acid binding"/>
    <property type="evidence" value="ECO:0007669"/>
    <property type="project" value="InterPro"/>
</dbReference>
<sequence>MFDQTKKSSHVHNICKFMSLKNDAVVRTLSVLEFDFCFHLEYNPDVKEYTSQPYGYHYHFNGRKCRYTPDFLVCDQKEQSSFVEVKHSSQILKPDFRARFAEKQRTALEEHGKRLILVTEKQIRINPIFNNLKLLHRYSGLHTVTQVQKSVLQFIQSKQKVQLFEVSQYFGLPEHETLIHSLCWLSSGRIKTDLRNNDFGLNSYVWC</sequence>
<dbReference type="GO" id="GO:0004519">
    <property type="term" value="F:endonuclease activity"/>
    <property type="evidence" value="ECO:0007669"/>
    <property type="project" value="UniProtKB-KW"/>
</dbReference>
<feature type="domain" description="TnsA endonuclease N-terminal" evidence="1">
    <location>
        <begin position="43"/>
        <end position="120"/>
    </location>
</feature>
<evidence type="ECO:0000259" key="1">
    <source>
        <dbReference type="Pfam" id="PF08722"/>
    </source>
</evidence>
<gene>
    <name evidence="2" type="ORF">VTAP4600_A1955</name>
</gene>
<proteinExistence type="predicted"/>
<keyword evidence="2" id="KW-0378">Hydrolase</keyword>
<reference evidence="2 3" key="1">
    <citation type="submission" date="2017-10" db="EMBL/GenBank/DDBJ databases">
        <authorList>
            <person name="Banno H."/>
            <person name="Chua N.-H."/>
        </authorList>
    </citation>
    <scope>NUCLEOTIDE SEQUENCE [LARGE SCALE GENOMIC DNA]</scope>
    <source>
        <strain evidence="2">Vibrio tapetis CECT4600</strain>
    </source>
</reference>
<dbReference type="OrthoDB" id="6103242at2"/>
<dbReference type="InterPro" id="IPR011856">
    <property type="entry name" value="tRNA_endonuc-like_dom_sf"/>
</dbReference>
<name>A0A2N8ZDF5_9VIBR</name>
<dbReference type="Gene3D" id="3.40.1350.10">
    <property type="match status" value="1"/>
</dbReference>